<evidence type="ECO:0008006" key="4">
    <source>
        <dbReference type="Google" id="ProtNLM"/>
    </source>
</evidence>
<name>A0A8X6MTB9_NEPPI</name>
<protein>
    <recommendedName>
        <fullName evidence="4">C-type lectin domain-containing protein</fullName>
    </recommendedName>
</protein>
<evidence type="ECO:0000313" key="2">
    <source>
        <dbReference type="EMBL" id="GFS76964.1"/>
    </source>
</evidence>
<feature type="non-terminal residue" evidence="2">
    <location>
        <position position="1"/>
    </location>
</feature>
<accession>A0A8X6MTB9</accession>
<organism evidence="2 3">
    <name type="scientific">Nephila pilipes</name>
    <name type="common">Giant wood spider</name>
    <name type="synonym">Nephila maculata</name>
    <dbReference type="NCBI Taxonomy" id="299642"/>
    <lineage>
        <taxon>Eukaryota</taxon>
        <taxon>Metazoa</taxon>
        <taxon>Ecdysozoa</taxon>
        <taxon>Arthropoda</taxon>
        <taxon>Chelicerata</taxon>
        <taxon>Arachnida</taxon>
        <taxon>Araneae</taxon>
        <taxon>Araneomorphae</taxon>
        <taxon>Entelegynae</taxon>
        <taxon>Araneoidea</taxon>
        <taxon>Nephilidae</taxon>
        <taxon>Nephila</taxon>
    </lineage>
</organism>
<evidence type="ECO:0000256" key="1">
    <source>
        <dbReference type="SAM" id="MobiDB-lite"/>
    </source>
</evidence>
<gene>
    <name evidence="2" type="ORF">NPIL_227121</name>
</gene>
<reference evidence="2" key="1">
    <citation type="submission" date="2020-08" db="EMBL/GenBank/DDBJ databases">
        <title>Multicomponent nature underlies the extraordinary mechanical properties of spider dragline silk.</title>
        <authorList>
            <person name="Kono N."/>
            <person name="Nakamura H."/>
            <person name="Mori M."/>
            <person name="Yoshida Y."/>
            <person name="Ohtoshi R."/>
            <person name="Malay A.D."/>
            <person name="Moran D.A.P."/>
            <person name="Tomita M."/>
            <person name="Numata K."/>
            <person name="Arakawa K."/>
        </authorList>
    </citation>
    <scope>NUCLEOTIDE SEQUENCE</scope>
</reference>
<dbReference type="OrthoDB" id="10525020at2759"/>
<feature type="compositionally biased region" description="Polar residues" evidence="1">
    <location>
        <begin position="214"/>
        <end position="231"/>
    </location>
</feature>
<comment type="caution">
    <text evidence="2">The sequence shown here is derived from an EMBL/GenBank/DDBJ whole genome shotgun (WGS) entry which is preliminary data.</text>
</comment>
<dbReference type="EMBL" id="BMAW01002100">
    <property type="protein sequence ID" value="GFS76964.1"/>
    <property type="molecule type" value="Genomic_DNA"/>
</dbReference>
<proteinExistence type="predicted"/>
<dbReference type="Proteomes" id="UP000887013">
    <property type="component" value="Unassembled WGS sequence"/>
</dbReference>
<sequence>MVEIIRSLIYFKKHYSHLIFYCWIFIPNLCIFESKIVGDSFPIHYEIAHQTSNIAKIAASRPSDFKTAKKNCEKINMRLFKPSTWNDVEQVQRKWIPYLKKTFKMEEIEIWSDIRCVMEEITFTPVAGWLFYQIFMSLVQNNGMFPYEFDSSKAVAFKFTDNFIYTNIVSQEARLSYFCIKRFSPPPPPPPKPKDIEGENKYVTQEPTEDPCNLSPSVVHSTATPSTNPCTIPSSMSPFTVTPSDEYHNQTDGMIFMTEYLRKCGDVDKIKPEDLFNKTRRTRASWMPKNSQHPSTSTRRMKQETDLILGMFNKLLDYDTAVWKKMKE</sequence>
<dbReference type="AlphaFoldDB" id="A0A8X6MTB9"/>
<feature type="region of interest" description="Disordered" evidence="1">
    <location>
        <begin position="205"/>
        <end position="231"/>
    </location>
</feature>
<keyword evidence="3" id="KW-1185">Reference proteome</keyword>
<evidence type="ECO:0000313" key="3">
    <source>
        <dbReference type="Proteomes" id="UP000887013"/>
    </source>
</evidence>